<feature type="transmembrane region" description="Helical" evidence="7">
    <location>
        <begin position="129"/>
        <end position="148"/>
    </location>
</feature>
<accession>A0ABS4QEE1</accession>
<comment type="caution">
    <text evidence="8">The sequence shown here is derived from an EMBL/GenBank/DDBJ whole genome shotgun (WGS) entry which is preliminary data.</text>
</comment>
<feature type="transmembrane region" description="Helical" evidence="7">
    <location>
        <begin position="87"/>
        <end position="109"/>
    </location>
</feature>
<sequence>MTILALEQDYWRLLGEGVGAIILYAIIGLVLMLIGFYAIDLTTPGRLRGLVAEGKPNAIVVTAAGLISMAFIVVVAIYTSGGDLLEGLIASTVFGLIGIAAQVISVRVLERAVGIHIGNALHADTFTPASLVVAAAHFALGLVVAFAVF</sequence>
<keyword evidence="5 7" id="KW-1133">Transmembrane helix</keyword>
<evidence type="ECO:0000256" key="6">
    <source>
        <dbReference type="ARBA" id="ARBA00023136"/>
    </source>
</evidence>
<evidence type="ECO:0000256" key="1">
    <source>
        <dbReference type="ARBA" id="ARBA00004651"/>
    </source>
</evidence>
<evidence type="ECO:0000313" key="8">
    <source>
        <dbReference type="EMBL" id="MBP2190054.1"/>
    </source>
</evidence>
<keyword evidence="6 7" id="KW-0472">Membrane</keyword>
<evidence type="ECO:0000313" key="9">
    <source>
        <dbReference type="Proteomes" id="UP001519325"/>
    </source>
</evidence>
<reference evidence="8 9" key="1">
    <citation type="submission" date="2021-03" db="EMBL/GenBank/DDBJ databases">
        <title>Sequencing the genomes of 1000 actinobacteria strains.</title>
        <authorList>
            <person name="Klenk H.-P."/>
        </authorList>
    </citation>
    <scope>NUCLEOTIDE SEQUENCE [LARGE SCALE GENOMIC DNA]</scope>
    <source>
        <strain evidence="8 9">DSM 45516</strain>
    </source>
</reference>
<dbReference type="RefSeq" id="WP_209889649.1">
    <property type="nucleotide sequence ID" value="NZ_JAGGMR010000001.1"/>
</dbReference>
<name>A0ABS4QEE1_9NOCA</name>
<proteinExistence type="inferred from homology"/>
<evidence type="ECO:0000256" key="7">
    <source>
        <dbReference type="SAM" id="Phobius"/>
    </source>
</evidence>
<evidence type="ECO:0000256" key="5">
    <source>
        <dbReference type="ARBA" id="ARBA00022989"/>
    </source>
</evidence>
<dbReference type="EMBL" id="JAGGMR010000001">
    <property type="protein sequence ID" value="MBP2190054.1"/>
    <property type="molecule type" value="Genomic_DNA"/>
</dbReference>
<comment type="subcellular location">
    <subcellularLocation>
        <location evidence="1">Cell membrane</location>
        <topology evidence="1">Multi-pass membrane protein</topology>
    </subcellularLocation>
</comment>
<protein>
    <recommendedName>
        <fullName evidence="10">DUF350 domain-containing protein</fullName>
    </recommendedName>
</protein>
<feature type="transmembrane region" description="Helical" evidence="7">
    <location>
        <begin position="59"/>
        <end position="81"/>
    </location>
</feature>
<keyword evidence="4 7" id="KW-0812">Transmembrane</keyword>
<feature type="transmembrane region" description="Helical" evidence="7">
    <location>
        <begin position="20"/>
        <end position="39"/>
    </location>
</feature>
<keyword evidence="3" id="KW-1003">Cell membrane</keyword>
<evidence type="ECO:0000256" key="4">
    <source>
        <dbReference type="ARBA" id="ARBA00022692"/>
    </source>
</evidence>
<comment type="similarity">
    <text evidence="2">Belongs to the UPF0719 family.</text>
</comment>
<dbReference type="InterPro" id="IPR007140">
    <property type="entry name" value="DUF350"/>
</dbReference>
<evidence type="ECO:0000256" key="3">
    <source>
        <dbReference type="ARBA" id="ARBA00022475"/>
    </source>
</evidence>
<dbReference type="Proteomes" id="UP001519325">
    <property type="component" value="Unassembled WGS sequence"/>
</dbReference>
<dbReference type="Pfam" id="PF03994">
    <property type="entry name" value="DUF350"/>
    <property type="match status" value="1"/>
</dbReference>
<keyword evidence="9" id="KW-1185">Reference proteome</keyword>
<organism evidence="8 9">
    <name type="scientific">Nocardia goodfellowii</name>
    <dbReference type="NCBI Taxonomy" id="882446"/>
    <lineage>
        <taxon>Bacteria</taxon>
        <taxon>Bacillati</taxon>
        <taxon>Actinomycetota</taxon>
        <taxon>Actinomycetes</taxon>
        <taxon>Mycobacteriales</taxon>
        <taxon>Nocardiaceae</taxon>
        <taxon>Nocardia</taxon>
    </lineage>
</organism>
<gene>
    <name evidence="8" type="ORF">BJ987_002955</name>
</gene>
<evidence type="ECO:0008006" key="10">
    <source>
        <dbReference type="Google" id="ProtNLM"/>
    </source>
</evidence>
<evidence type="ECO:0000256" key="2">
    <source>
        <dbReference type="ARBA" id="ARBA00005779"/>
    </source>
</evidence>